<organism evidence="8 9">
    <name type="scientific">Ditylenchus destructor</name>
    <dbReference type="NCBI Taxonomy" id="166010"/>
    <lineage>
        <taxon>Eukaryota</taxon>
        <taxon>Metazoa</taxon>
        <taxon>Ecdysozoa</taxon>
        <taxon>Nematoda</taxon>
        <taxon>Chromadorea</taxon>
        <taxon>Rhabditida</taxon>
        <taxon>Tylenchina</taxon>
        <taxon>Tylenchomorpha</taxon>
        <taxon>Sphaerularioidea</taxon>
        <taxon>Anguinidae</taxon>
        <taxon>Anguininae</taxon>
        <taxon>Ditylenchus</taxon>
    </lineage>
</organism>
<comment type="function">
    <text evidence="6">Component of the cytosolic iron-sulfur (Fe/S) protein assembly machinery. Required for maturation of extramitochondrial Fe/S proteins.</text>
</comment>
<comment type="similarity">
    <text evidence="1">Belongs to the NARF family.</text>
</comment>
<dbReference type="AlphaFoldDB" id="A0AAD4RDN4"/>
<proteinExistence type="inferred from homology"/>
<dbReference type="Gene3D" id="3.40.950.10">
    <property type="entry name" value="Fe-only Hydrogenase (Larger Subunit), Chain L, domain 3"/>
    <property type="match status" value="1"/>
</dbReference>
<evidence type="ECO:0000256" key="2">
    <source>
        <dbReference type="ARBA" id="ARBA00022485"/>
    </source>
</evidence>
<evidence type="ECO:0000256" key="1">
    <source>
        <dbReference type="ARBA" id="ARBA00006596"/>
    </source>
</evidence>
<evidence type="ECO:0000256" key="5">
    <source>
        <dbReference type="ARBA" id="ARBA00023014"/>
    </source>
</evidence>
<dbReference type="SUPFAM" id="SSF64356">
    <property type="entry name" value="SNARE-like"/>
    <property type="match status" value="1"/>
</dbReference>
<dbReference type="GO" id="GO:0051539">
    <property type="term" value="F:4 iron, 4 sulfur cluster binding"/>
    <property type="evidence" value="ECO:0007669"/>
    <property type="project" value="UniProtKB-KW"/>
</dbReference>
<dbReference type="PANTHER" id="PTHR11615">
    <property type="entry name" value="NITRATE, FORMATE, IRON DEHYDROGENASE"/>
    <property type="match status" value="1"/>
</dbReference>
<evidence type="ECO:0000259" key="7">
    <source>
        <dbReference type="Pfam" id="PF02906"/>
    </source>
</evidence>
<dbReference type="Gene3D" id="3.30.450.70">
    <property type="match status" value="1"/>
</dbReference>
<keyword evidence="5" id="KW-0411">Iron-sulfur</keyword>
<keyword evidence="2" id="KW-0004">4Fe-4S</keyword>
<dbReference type="InterPro" id="IPR050340">
    <property type="entry name" value="Cytosolic_Fe-S_CAF"/>
</dbReference>
<gene>
    <name evidence="8" type="ORF">DdX_01317</name>
</gene>
<evidence type="ECO:0000313" key="8">
    <source>
        <dbReference type="EMBL" id="KAI1729097.1"/>
    </source>
</evidence>
<feature type="domain" description="Iron hydrogenase large subunit C-terminal" evidence="7">
    <location>
        <begin position="185"/>
        <end position="475"/>
    </location>
</feature>
<name>A0AAD4RDN4_9BILA</name>
<evidence type="ECO:0000256" key="4">
    <source>
        <dbReference type="ARBA" id="ARBA00023004"/>
    </source>
</evidence>
<dbReference type="EMBL" id="JAKKPZ010000001">
    <property type="protein sequence ID" value="KAI1729097.1"/>
    <property type="molecule type" value="Genomic_DNA"/>
</dbReference>
<dbReference type="FunFam" id="3.30.70.20:FF:000042">
    <property type="entry name" value="Cytosolic Fe-S cluster assembly factor NAR1"/>
    <property type="match status" value="1"/>
</dbReference>
<protein>
    <submittedName>
        <fullName evidence="8">Cytosolic Fe-S cluster assembly factor oxy-4</fullName>
    </submittedName>
</protein>
<dbReference type="SUPFAM" id="SSF53920">
    <property type="entry name" value="Fe-only hydrogenase"/>
    <property type="match status" value="1"/>
</dbReference>
<dbReference type="InterPro" id="IPR009016">
    <property type="entry name" value="Fe_hydrogenase"/>
</dbReference>
<dbReference type="InterPro" id="IPR011012">
    <property type="entry name" value="Longin-like_dom_sf"/>
</dbReference>
<dbReference type="InterPro" id="IPR004108">
    <property type="entry name" value="Fe_hydrogenase_lsu_C"/>
</dbReference>
<keyword evidence="4" id="KW-0408">Iron</keyword>
<accession>A0AAD4RDN4</accession>
<evidence type="ECO:0000313" key="9">
    <source>
        <dbReference type="Proteomes" id="UP001201812"/>
    </source>
</evidence>
<comment type="caution">
    <text evidence="8">The sequence shown here is derived from an EMBL/GenBank/DDBJ whole genome shotgun (WGS) entry which is preliminary data.</text>
</comment>
<dbReference type="Proteomes" id="UP001201812">
    <property type="component" value="Unassembled WGS sequence"/>
</dbReference>
<keyword evidence="9" id="KW-1185">Reference proteome</keyword>
<dbReference type="Pfam" id="PF02906">
    <property type="entry name" value="Fe_hyd_lg_C"/>
    <property type="match status" value="1"/>
</dbReference>
<evidence type="ECO:0000256" key="3">
    <source>
        <dbReference type="ARBA" id="ARBA00022723"/>
    </source>
</evidence>
<sequence length="539" mass="60852">MVLAVAFFDREDSLIYLRIKEKELHREHDIHSFMFCSFDIVGEKAKLSLSKSAQEHFLGSLLLNNSLRSYGYLTNTNVKILIVMSQGFSGVVRISNISDFIEPSQGCILPLQSKPNTEAKLVGIHNKKNRNNPSEKTNSGDQKIKVSLSDCLACSGCVTTAETMLIDSQTTEHMLIGIQKHECSVITVSPQSLCSLAAHYNISPQAMAVRLSQYFKRLGVRYVLDSSFGRHFTRRLYYEEFYKRLRESNRDKSAPMLVGACPGFVCYAEKTHGELLTPLISRVRSPQAIMGVIVKDYLRRKLNLPSEKIFHVCVMPCYDKKLEASRKDFATDTANEVDCVITASELQPLLDASEFAVEAKLESSSHGSAQCSFLNRFERGLVIGDENEETSGGYLQHILRQLQKEFQDTRIENVQISKDSEITTLSLGNSYEPVTLAKLYGFKHIQNTVQKMKRNRLHLDFVEVMACPSGCGNGGGQIRGETSEQRATIHTNVVSRYRDLREKQQNDIAKVKIFFNKIFYGTPAIPDLAYFRKTSFCCF</sequence>
<dbReference type="GO" id="GO:0046872">
    <property type="term" value="F:metal ion binding"/>
    <property type="evidence" value="ECO:0007669"/>
    <property type="project" value="UniProtKB-KW"/>
</dbReference>
<keyword evidence="3" id="KW-0479">Metal-binding</keyword>
<evidence type="ECO:0000256" key="6">
    <source>
        <dbReference type="ARBA" id="ARBA00025700"/>
    </source>
</evidence>
<dbReference type="Gene3D" id="3.40.50.1780">
    <property type="match status" value="1"/>
</dbReference>
<reference evidence="8" key="1">
    <citation type="submission" date="2022-01" db="EMBL/GenBank/DDBJ databases">
        <title>Genome Sequence Resource for Two Populations of Ditylenchus destructor, the Migratory Endoparasitic Phytonematode.</title>
        <authorList>
            <person name="Zhang H."/>
            <person name="Lin R."/>
            <person name="Xie B."/>
        </authorList>
    </citation>
    <scope>NUCLEOTIDE SEQUENCE</scope>
    <source>
        <strain evidence="8">BazhouSP</strain>
    </source>
</reference>